<dbReference type="Proteomes" id="UP000284842">
    <property type="component" value="Unassembled WGS sequence"/>
</dbReference>
<sequence>MPLIRGLSYKSEDGEAASEFVLLCCYTVNEDGSTSLLTDMDSSMSDKITSKNSKVIFDVGPGEFPQFGQFEGSGSEEGDSGFYNMFGDAPTFLITRAAYMILKQVWPEFQPHMLLRFWEEFDEGPTTEMMKIIGDYIDFGPMALTHQRLVDWVGIWFNPGERWSREAAVRGWKELLSNPNYSTDHILHEAWRGKGNLWCMKAPNVFPIHEDLSLLEMGFDDDESDRDEQKDALVVRLPQDVLILICELLHPRDICAFITTCRGMLNDLIEPANRIVHSYIKTFEPWFLPAGPFDIPYGRDEIEFWHSAWGGAGYSSNNLDSDIPWLAYRRACSQSLNMWNRIRIWGIVKQWKKLATDWKFTEDREDTEDQEDTWAEDEEDTEDWEDSE</sequence>
<evidence type="ECO:0008006" key="4">
    <source>
        <dbReference type="Google" id="ProtNLM"/>
    </source>
</evidence>
<dbReference type="EMBL" id="NHTK01001135">
    <property type="protein sequence ID" value="PPR02879.1"/>
    <property type="molecule type" value="Genomic_DNA"/>
</dbReference>
<comment type="caution">
    <text evidence="2">The sequence shown here is derived from an EMBL/GenBank/DDBJ whole genome shotgun (WGS) entry which is preliminary data.</text>
</comment>
<feature type="region of interest" description="Disordered" evidence="1">
    <location>
        <begin position="362"/>
        <end position="388"/>
    </location>
</feature>
<dbReference type="InterPro" id="IPR036047">
    <property type="entry name" value="F-box-like_dom_sf"/>
</dbReference>
<evidence type="ECO:0000256" key="1">
    <source>
        <dbReference type="SAM" id="MobiDB-lite"/>
    </source>
</evidence>
<proteinExistence type="predicted"/>
<dbReference type="CDD" id="cd09917">
    <property type="entry name" value="F-box_SF"/>
    <property type="match status" value="1"/>
</dbReference>
<protein>
    <recommendedName>
        <fullName evidence="4">F-box domain-containing protein</fullName>
    </recommendedName>
</protein>
<dbReference type="AlphaFoldDB" id="A0A409YIL8"/>
<evidence type="ECO:0000313" key="2">
    <source>
        <dbReference type="EMBL" id="PPR02879.1"/>
    </source>
</evidence>
<dbReference type="OrthoDB" id="3055280at2759"/>
<organism evidence="2 3">
    <name type="scientific">Panaeolus cyanescens</name>
    <dbReference type="NCBI Taxonomy" id="181874"/>
    <lineage>
        <taxon>Eukaryota</taxon>
        <taxon>Fungi</taxon>
        <taxon>Dikarya</taxon>
        <taxon>Basidiomycota</taxon>
        <taxon>Agaricomycotina</taxon>
        <taxon>Agaricomycetes</taxon>
        <taxon>Agaricomycetidae</taxon>
        <taxon>Agaricales</taxon>
        <taxon>Agaricineae</taxon>
        <taxon>Galeropsidaceae</taxon>
        <taxon>Panaeolus</taxon>
    </lineage>
</organism>
<feature type="compositionally biased region" description="Acidic residues" evidence="1">
    <location>
        <begin position="363"/>
        <end position="388"/>
    </location>
</feature>
<keyword evidence="3" id="KW-1185">Reference proteome</keyword>
<reference evidence="2 3" key="1">
    <citation type="journal article" date="2018" name="Evol. Lett.">
        <title>Horizontal gene cluster transfer increased hallucinogenic mushroom diversity.</title>
        <authorList>
            <person name="Reynolds H.T."/>
            <person name="Vijayakumar V."/>
            <person name="Gluck-Thaler E."/>
            <person name="Korotkin H.B."/>
            <person name="Matheny P.B."/>
            <person name="Slot J.C."/>
        </authorList>
    </citation>
    <scope>NUCLEOTIDE SEQUENCE [LARGE SCALE GENOMIC DNA]</scope>
    <source>
        <strain evidence="2 3">2629</strain>
    </source>
</reference>
<evidence type="ECO:0000313" key="3">
    <source>
        <dbReference type="Proteomes" id="UP000284842"/>
    </source>
</evidence>
<dbReference type="SUPFAM" id="SSF81383">
    <property type="entry name" value="F-box domain"/>
    <property type="match status" value="1"/>
</dbReference>
<gene>
    <name evidence="2" type="ORF">CVT24_002301</name>
</gene>
<accession>A0A409YIL8</accession>
<dbReference type="InParanoid" id="A0A409YIL8"/>
<name>A0A409YIL8_9AGAR</name>